<dbReference type="InterPro" id="IPR021109">
    <property type="entry name" value="Peptidase_aspartic_dom_sf"/>
</dbReference>
<reference evidence="1 2" key="1">
    <citation type="journal article" date="2014" name="Genome Biol. Evol.">
        <title>The genome of the myxosporean Thelohanellus kitauei shows adaptations to nutrient acquisition within its fish host.</title>
        <authorList>
            <person name="Yang Y."/>
            <person name="Xiong J."/>
            <person name="Zhou Z."/>
            <person name="Huo F."/>
            <person name="Miao W."/>
            <person name="Ran C."/>
            <person name="Liu Y."/>
            <person name="Zhang J."/>
            <person name="Feng J."/>
            <person name="Wang M."/>
            <person name="Wang M."/>
            <person name="Wang L."/>
            <person name="Yao B."/>
        </authorList>
    </citation>
    <scope>NUCLEOTIDE SEQUENCE [LARGE SCALE GENOMIC DNA]</scope>
    <source>
        <strain evidence="1">Wuqing</strain>
    </source>
</reference>
<proteinExistence type="predicted"/>
<dbReference type="Proteomes" id="UP000031668">
    <property type="component" value="Unassembled WGS sequence"/>
</dbReference>
<dbReference type="OrthoDB" id="425619at2759"/>
<protein>
    <submittedName>
        <fullName evidence="1">Uncharacterized protein</fullName>
    </submittedName>
</protein>
<organism evidence="1 2">
    <name type="scientific">Thelohanellus kitauei</name>
    <name type="common">Myxosporean</name>
    <dbReference type="NCBI Taxonomy" id="669202"/>
    <lineage>
        <taxon>Eukaryota</taxon>
        <taxon>Metazoa</taxon>
        <taxon>Cnidaria</taxon>
        <taxon>Myxozoa</taxon>
        <taxon>Myxosporea</taxon>
        <taxon>Bivalvulida</taxon>
        <taxon>Platysporina</taxon>
        <taxon>Myxobolidae</taxon>
        <taxon>Thelohanellus</taxon>
    </lineage>
</organism>
<keyword evidence="2" id="KW-1185">Reference proteome</keyword>
<evidence type="ECO:0000313" key="1">
    <source>
        <dbReference type="EMBL" id="KII74092.1"/>
    </source>
</evidence>
<sequence length="224" mass="25704">MARRSTLQERPHCKKMLERFQERKAIMRRLRTTSTSSLVYTGSARSFIRTSLVNINASFEQSFYISLLSANGSNLELTKTIELKVYVNGRWIASEFIDVSKLIYPAIIGRDFLGKYKLCVDVSKRQITHTAERRNMTNKAVTSIETERKLDWGKEQEGSWAFIIEEFYDLFTDGDFDLGTAVGITHCIHTGTNRPVCQKMYHVSIGLMDEETTLLNIMLEAIII</sequence>
<evidence type="ECO:0000313" key="2">
    <source>
        <dbReference type="Proteomes" id="UP000031668"/>
    </source>
</evidence>
<gene>
    <name evidence="1" type="ORF">RF11_09840</name>
</gene>
<accession>A0A0C2NJA4</accession>
<dbReference type="Gene3D" id="2.40.70.10">
    <property type="entry name" value="Acid Proteases"/>
    <property type="match status" value="1"/>
</dbReference>
<dbReference type="SUPFAM" id="SSF50630">
    <property type="entry name" value="Acid proteases"/>
    <property type="match status" value="1"/>
</dbReference>
<dbReference type="EMBL" id="JWZT01000560">
    <property type="protein sequence ID" value="KII74092.1"/>
    <property type="molecule type" value="Genomic_DNA"/>
</dbReference>
<dbReference type="AlphaFoldDB" id="A0A0C2NJA4"/>
<name>A0A0C2NJA4_THEKT</name>
<comment type="caution">
    <text evidence="1">The sequence shown here is derived from an EMBL/GenBank/DDBJ whole genome shotgun (WGS) entry which is preliminary data.</text>
</comment>